<accession>A0A317T1Y4</accession>
<dbReference type="EMBL" id="PYWC01000001">
    <property type="protein sequence ID" value="PWW80692.1"/>
    <property type="molecule type" value="Genomic_DNA"/>
</dbReference>
<sequence length="167" mass="18164">MYHNQVKNFEFLCWVKNQCLSLTRIALPIALPLPSPISLLPTSKASISSHKCSASSNVTDGSGTGVSGRSLWAGEVSEVARIRAVCEFLAVGGLCSFFFPHQFPVEFMSLLFNNLICDGTGRASRTTKYSDSETPFSFHLNPPSTRRGLKGIIPTASQAALIFCMEK</sequence>
<proteinExistence type="predicted"/>
<gene>
    <name evidence="1" type="ORF">C7212DRAFT_340823</name>
</gene>
<comment type="caution">
    <text evidence="1">The sequence shown here is derived from an EMBL/GenBank/DDBJ whole genome shotgun (WGS) entry which is preliminary data.</text>
</comment>
<keyword evidence="2" id="KW-1185">Reference proteome</keyword>
<dbReference type="AlphaFoldDB" id="A0A317T1Y4"/>
<protein>
    <submittedName>
        <fullName evidence="1">Uncharacterized protein</fullName>
    </submittedName>
</protein>
<evidence type="ECO:0000313" key="2">
    <source>
        <dbReference type="Proteomes" id="UP000246991"/>
    </source>
</evidence>
<reference evidence="1 2" key="1">
    <citation type="submission" date="2018-03" db="EMBL/GenBank/DDBJ databases">
        <title>Genomes of Pezizomycetes fungi and the evolution of truffles.</title>
        <authorList>
            <person name="Murat C."/>
            <person name="Payen T."/>
            <person name="Noel B."/>
            <person name="Kuo A."/>
            <person name="Martin F.M."/>
        </authorList>
    </citation>
    <scope>NUCLEOTIDE SEQUENCE [LARGE SCALE GENOMIC DNA]</scope>
    <source>
        <strain evidence="1">091103-1</strain>
    </source>
</reference>
<dbReference type="Proteomes" id="UP000246991">
    <property type="component" value="Unassembled WGS sequence"/>
</dbReference>
<evidence type="ECO:0000313" key="1">
    <source>
        <dbReference type="EMBL" id="PWW80692.1"/>
    </source>
</evidence>
<organism evidence="1 2">
    <name type="scientific">Tuber magnatum</name>
    <name type="common">white Piedmont truffle</name>
    <dbReference type="NCBI Taxonomy" id="42249"/>
    <lineage>
        <taxon>Eukaryota</taxon>
        <taxon>Fungi</taxon>
        <taxon>Dikarya</taxon>
        <taxon>Ascomycota</taxon>
        <taxon>Pezizomycotina</taxon>
        <taxon>Pezizomycetes</taxon>
        <taxon>Pezizales</taxon>
        <taxon>Tuberaceae</taxon>
        <taxon>Tuber</taxon>
    </lineage>
</organism>
<name>A0A317T1Y4_9PEZI</name>